<feature type="domain" description="G-protein coupled receptors family 1 profile" evidence="12">
    <location>
        <begin position="101"/>
        <end position="342"/>
    </location>
</feature>
<evidence type="ECO:0000259" key="12">
    <source>
        <dbReference type="PROSITE" id="PS50262"/>
    </source>
</evidence>
<dbReference type="GO" id="GO:0007204">
    <property type="term" value="P:positive regulation of cytosolic calcium ion concentration"/>
    <property type="evidence" value="ECO:0007669"/>
    <property type="project" value="TreeGrafter"/>
</dbReference>
<dbReference type="GO" id="GO:0009897">
    <property type="term" value="C:external side of plasma membrane"/>
    <property type="evidence" value="ECO:0007669"/>
    <property type="project" value="TreeGrafter"/>
</dbReference>
<organism evidence="13 14">
    <name type="scientific">Carassius auratus</name>
    <name type="common">Goldfish</name>
    <dbReference type="NCBI Taxonomy" id="7957"/>
    <lineage>
        <taxon>Eukaryota</taxon>
        <taxon>Metazoa</taxon>
        <taxon>Chordata</taxon>
        <taxon>Craniata</taxon>
        <taxon>Vertebrata</taxon>
        <taxon>Euteleostomi</taxon>
        <taxon>Actinopterygii</taxon>
        <taxon>Neopterygii</taxon>
        <taxon>Teleostei</taxon>
        <taxon>Ostariophysi</taxon>
        <taxon>Cypriniformes</taxon>
        <taxon>Cyprinidae</taxon>
        <taxon>Cyprininae</taxon>
        <taxon>Carassius</taxon>
    </lineage>
</organism>
<evidence type="ECO:0000256" key="8">
    <source>
        <dbReference type="ARBA" id="ARBA00023224"/>
    </source>
</evidence>
<evidence type="ECO:0000256" key="7">
    <source>
        <dbReference type="ARBA" id="ARBA00023170"/>
    </source>
</evidence>
<dbReference type="GO" id="GO:0019722">
    <property type="term" value="P:calcium-mediated signaling"/>
    <property type="evidence" value="ECO:0007669"/>
    <property type="project" value="TreeGrafter"/>
</dbReference>
<keyword evidence="4 11" id="KW-1133">Transmembrane helix</keyword>
<evidence type="ECO:0000256" key="5">
    <source>
        <dbReference type="ARBA" id="ARBA00023040"/>
    </source>
</evidence>
<dbReference type="Pfam" id="PF00001">
    <property type="entry name" value="7tm_1"/>
    <property type="match status" value="1"/>
</dbReference>
<comment type="similarity">
    <text evidence="9">Belongs to the G-protein coupled receptor 1 family.</text>
</comment>
<name>A0A6P6JTC0_CARAU</name>
<dbReference type="KEGG" id="caua:113046484"/>
<comment type="subcellular location">
    <subcellularLocation>
        <location evidence="1">Cell membrane</location>
        <topology evidence="1">Multi-pass membrane protein</topology>
    </subcellularLocation>
</comment>
<evidence type="ECO:0000256" key="11">
    <source>
        <dbReference type="SAM" id="Phobius"/>
    </source>
</evidence>
<dbReference type="Gene3D" id="1.20.1070.10">
    <property type="entry name" value="Rhodopsin 7-helix transmembrane proteins"/>
    <property type="match status" value="1"/>
</dbReference>
<dbReference type="PROSITE" id="PS50262">
    <property type="entry name" value="G_PROTEIN_RECEP_F1_2"/>
    <property type="match status" value="1"/>
</dbReference>
<keyword evidence="13" id="KW-1185">Reference proteome</keyword>
<keyword evidence="7 9" id="KW-0675">Receptor</keyword>
<dbReference type="SUPFAM" id="SSF81321">
    <property type="entry name" value="Family A G protein-coupled receptor-like"/>
    <property type="match status" value="1"/>
</dbReference>
<evidence type="ECO:0000256" key="1">
    <source>
        <dbReference type="ARBA" id="ARBA00004651"/>
    </source>
</evidence>
<sequence>MPDEPRTDDVVLDCEVSSESSWLPFVPFGEVLVVHSLIKVSCVTDVYYEVSVAVFANDPDYSDYYNLVESDSSYSDGSTRVFGGVVLAVLYSTVFIVGLLGNAVVLCVLIRYRHRCSLTDMCFLSLAVSDLLFLASLPVWAHSAVHGWVLGSFMCHIITALFMMGLYSSVFFMVLMTLDRYVIIVYKHSICSRKRPAKMALSLFVWMLSLFASLPDIVFAKVKKDTSTKESCRSEFPEGAAWMSFTYLNVLSLILPLIIMSFCFCRILSSKSEEKHRIIRLLLALLAVYFLFWTPYNIITFLRFLQTKGFMLFREWSNDLSLAKQWVEAIALSHCCLNPIIYTCVGQKFRRAVLTVLNEPLSSSFSSPQSPDSTSSEYSSILIT</sequence>
<dbReference type="RefSeq" id="XP_026063111.1">
    <property type="nucleotide sequence ID" value="XM_026207326.1"/>
</dbReference>
<dbReference type="GO" id="GO:0019957">
    <property type="term" value="F:C-C chemokine binding"/>
    <property type="evidence" value="ECO:0007669"/>
    <property type="project" value="TreeGrafter"/>
</dbReference>
<dbReference type="InterPro" id="IPR000276">
    <property type="entry name" value="GPCR_Rhodpsn"/>
</dbReference>
<dbReference type="PROSITE" id="PS00237">
    <property type="entry name" value="G_PROTEIN_RECEP_F1_1"/>
    <property type="match status" value="1"/>
</dbReference>
<dbReference type="PRINTS" id="PR00237">
    <property type="entry name" value="GPCRRHODOPSN"/>
</dbReference>
<keyword evidence="2" id="KW-1003">Cell membrane</keyword>
<dbReference type="GeneID" id="113046484"/>
<dbReference type="InterPro" id="IPR017452">
    <property type="entry name" value="GPCR_Rhodpsn_7TM"/>
</dbReference>
<keyword evidence="8 9" id="KW-0807">Transducer</keyword>
<evidence type="ECO:0000256" key="4">
    <source>
        <dbReference type="ARBA" id="ARBA00022989"/>
    </source>
</evidence>
<evidence type="ECO:0000313" key="14">
    <source>
        <dbReference type="RefSeq" id="XP_026063111.1"/>
    </source>
</evidence>
<keyword evidence="3 9" id="KW-0812">Transmembrane</keyword>
<keyword evidence="5 9" id="KW-0297">G-protein coupled receptor</keyword>
<feature type="region of interest" description="Disordered" evidence="10">
    <location>
        <begin position="361"/>
        <end position="384"/>
    </location>
</feature>
<evidence type="ECO:0000256" key="6">
    <source>
        <dbReference type="ARBA" id="ARBA00023136"/>
    </source>
</evidence>
<feature type="transmembrane region" description="Helical" evidence="11">
    <location>
        <begin position="147"/>
        <end position="178"/>
    </location>
</feature>
<evidence type="ECO:0000313" key="13">
    <source>
        <dbReference type="Proteomes" id="UP000515129"/>
    </source>
</evidence>
<reference evidence="14" key="1">
    <citation type="submission" date="2025-08" db="UniProtKB">
        <authorList>
            <consortium name="RefSeq"/>
        </authorList>
    </citation>
    <scope>IDENTIFICATION</scope>
    <source>
        <strain evidence="14">Wakin</strain>
        <tissue evidence="14">Muscle</tissue>
    </source>
</reference>
<proteinExistence type="inferred from homology"/>
<feature type="transmembrane region" description="Helical" evidence="11">
    <location>
        <begin position="122"/>
        <end position="141"/>
    </location>
</feature>
<dbReference type="PANTHER" id="PTHR10489:SF686">
    <property type="entry name" value="C-C CHEMOKINE RECEPTOR TYPE 5"/>
    <property type="match status" value="1"/>
</dbReference>
<evidence type="ECO:0000256" key="3">
    <source>
        <dbReference type="ARBA" id="ARBA00022692"/>
    </source>
</evidence>
<dbReference type="CDD" id="cd14984">
    <property type="entry name" value="7tmA_Chemokine_R"/>
    <property type="match status" value="1"/>
</dbReference>
<feature type="transmembrane region" description="Helical" evidence="11">
    <location>
        <begin position="81"/>
        <end position="110"/>
    </location>
</feature>
<gene>
    <name evidence="14" type="primary">LOC113046484</name>
</gene>
<dbReference type="PRINTS" id="PR00657">
    <property type="entry name" value="CCCHEMOKINER"/>
</dbReference>
<dbReference type="GO" id="GO:0060326">
    <property type="term" value="P:cell chemotaxis"/>
    <property type="evidence" value="ECO:0007669"/>
    <property type="project" value="TreeGrafter"/>
</dbReference>
<keyword evidence="6 11" id="KW-0472">Membrane</keyword>
<evidence type="ECO:0000256" key="2">
    <source>
        <dbReference type="ARBA" id="ARBA00022475"/>
    </source>
</evidence>
<dbReference type="InterPro" id="IPR000355">
    <property type="entry name" value="Chemokine_rcpt"/>
</dbReference>
<dbReference type="GO" id="GO:0006955">
    <property type="term" value="P:immune response"/>
    <property type="evidence" value="ECO:0007669"/>
    <property type="project" value="TreeGrafter"/>
</dbReference>
<feature type="transmembrane region" description="Helical" evidence="11">
    <location>
        <begin position="281"/>
        <end position="305"/>
    </location>
</feature>
<dbReference type="PANTHER" id="PTHR10489">
    <property type="entry name" value="CELL ADHESION MOLECULE"/>
    <property type="match status" value="1"/>
</dbReference>
<evidence type="ECO:0000256" key="9">
    <source>
        <dbReference type="RuleBase" id="RU000688"/>
    </source>
</evidence>
<feature type="transmembrane region" description="Helical" evidence="11">
    <location>
        <begin position="199"/>
        <end position="220"/>
    </location>
</feature>
<accession>A0A6P6JTC0</accession>
<dbReference type="AlphaFoldDB" id="A0A6P6JTC0"/>
<dbReference type="Proteomes" id="UP000515129">
    <property type="component" value="Chromosome 27"/>
</dbReference>
<dbReference type="OrthoDB" id="5970631at2759"/>
<dbReference type="InterPro" id="IPR050119">
    <property type="entry name" value="CCR1-9-like"/>
</dbReference>
<evidence type="ECO:0000256" key="10">
    <source>
        <dbReference type="SAM" id="MobiDB-lite"/>
    </source>
</evidence>
<protein>
    <submittedName>
        <fullName evidence="14">C-C chemokine receptor type 5-like</fullName>
    </submittedName>
</protein>
<dbReference type="GO" id="GO:0016493">
    <property type="term" value="F:C-C chemokine receptor activity"/>
    <property type="evidence" value="ECO:0007669"/>
    <property type="project" value="TreeGrafter"/>
</dbReference>
<feature type="transmembrane region" description="Helical" evidence="11">
    <location>
        <begin position="240"/>
        <end position="269"/>
    </location>
</feature>